<feature type="domain" description="Transposase IS116/IS110/IS902 C-terminal" evidence="3">
    <location>
        <begin position="273"/>
        <end position="349"/>
    </location>
</feature>
<proteinExistence type="predicted"/>
<evidence type="ECO:0000259" key="2">
    <source>
        <dbReference type="Pfam" id="PF01548"/>
    </source>
</evidence>
<protein>
    <submittedName>
        <fullName evidence="4">Transposase</fullName>
    </submittedName>
</protein>
<keyword evidence="1" id="KW-0175">Coiled coil</keyword>
<dbReference type="Gene3D" id="1.10.287.4070">
    <property type="match status" value="1"/>
</dbReference>
<dbReference type="InterPro" id="IPR047650">
    <property type="entry name" value="Transpos_IS110"/>
</dbReference>
<accession>A0ABR6CXW7</accession>
<dbReference type="Pfam" id="PF02371">
    <property type="entry name" value="Transposase_20"/>
    <property type="match status" value="1"/>
</dbReference>
<comment type="caution">
    <text evidence="4">The sequence shown here is derived from an EMBL/GenBank/DDBJ whole genome shotgun (WGS) entry which is preliminary data.</text>
</comment>
<reference evidence="4 5" key="1">
    <citation type="submission" date="2020-08" db="EMBL/GenBank/DDBJ databases">
        <title>Genomic Encyclopedia of Type Strains, Phase IV (KMG-IV): sequencing the most valuable type-strain genomes for metagenomic binning, comparative biology and taxonomic classification.</title>
        <authorList>
            <person name="Goeker M."/>
        </authorList>
    </citation>
    <scope>NUCLEOTIDE SEQUENCE [LARGE SCALE GENOMIC DNA]</scope>
    <source>
        <strain evidence="4 5">DSM 105481</strain>
    </source>
</reference>
<evidence type="ECO:0000256" key="1">
    <source>
        <dbReference type="SAM" id="Coils"/>
    </source>
</evidence>
<evidence type="ECO:0000259" key="3">
    <source>
        <dbReference type="Pfam" id="PF02371"/>
    </source>
</evidence>
<dbReference type="Proteomes" id="UP000626697">
    <property type="component" value="Unassembled WGS sequence"/>
</dbReference>
<gene>
    <name evidence="4" type="ORF">HNP81_004875</name>
</gene>
<organism evidence="4 5">
    <name type="scientific">Peribacillus huizhouensis</name>
    <dbReference type="NCBI Taxonomy" id="1501239"/>
    <lineage>
        <taxon>Bacteria</taxon>
        <taxon>Bacillati</taxon>
        <taxon>Bacillota</taxon>
        <taxon>Bacilli</taxon>
        <taxon>Bacillales</taxon>
        <taxon>Bacillaceae</taxon>
        <taxon>Peribacillus</taxon>
    </lineage>
</organism>
<dbReference type="PANTHER" id="PTHR33055:SF15">
    <property type="entry name" value="TRANSPOSASE-RELATED"/>
    <property type="match status" value="1"/>
</dbReference>
<name>A0ABR6CXW7_9BACI</name>
<feature type="coiled-coil region" evidence="1">
    <location>
        <begin position="131"/>
        <end position="158"/>
    </location>
</feature>
<evidence type="ECO:0000313" key="5">
    <source>
        <dbReference type="Proteomes" id="UP000626697"/>
    </source>
</evidence>
<dbReference type="RefSeq" id="WP_182504187.1">
    <property type="nucleotide sequence ID" value="NZ_JACJHX010000052.1"/>
</dbReference>
<dbReference type="Pfam" id="PF01548">
    <property type="entry name" value="DEDD_Tnp_IS110"/>
    <property type="match status" value="1"/>
</dbReference>
<feature type="domain" description="Transposase IS110-like N-terminal" evidence="2">
    <location>
        <begin position="7"/>
        <end position="161"/>
    </location>
</feature>
<dbReference type="EMBL" id="JACJHX010000052">
    <property type="protein sequence ID" value="MBA9029460.1"/>
    <property type="molecule type" value="Genomic_DNA"/>
</dbReference>
<dbReference type="InterPro" id="IPR002525">
    <property type="entry name" value="Transp_IS110-like_N"/>
</dbReference>
<evidence type="ECO:0000313" key="4">
    <source>
        <dbReference type="EMBL" id="MBA9029460.1"/>
    </source>
</evidence>
<sequence length="406" mass="47452">MPYVLAFDVSMGKSYFAIYASQKSCLSEGEIHHQRLGFEKLYEMIVDMTNETEELPAIVFEATGVYSTQLERFMNDHGFPYTLLNPLESKLQMAGMRIHKTDKSDAHQLARTHFTAERRVKAPQDSYFEEMRALSRYYAELEEDLAILRNRIHAMVQLSFPELEVLYKTKSELYYQLLCQYPHPSFVLAHSKTVLRNRILKSTDQNMSGRKAEERAYDLMEAANTCYPAISETDPRLDQLRDYTKRYLELVHQKEAVIKKMVNLSEERNEYGILTSIPGIGEITAVRLIAEIGDIKRFDNHKQLNAYAGIDIRRFESGTLFYKDKINKRGNKELRKILYNMVQNMIKMRRFGGNHFVEYYDKLKTQPYNKRHKVASIACVNKFLKVAFHLISHNLTYNYEIAVTHS</sequence>
<dbReference type="PANTHER" id="PTHR33055">
    <property type="entry name" value="TRANSPOSASE FOR INSERTION SEQUENCE ELEMENT IS1111A"/>
    <property type="match status" value="1"/>
</dbReference>
<keyword evidence="5" id="KW-1185">Reference proteome</keyword>
<dbReference type="InterPro" id="IPR003346">
    <property type="entry name" value="Transposase_20"/>
</dbReference>
<dbReference type="NCBIfam" id="NF033542">
    <property type="entry name" value="transpos_IS110"/>
    <property type="match status" value="1"/>
</dbReference>